<dbReference type="AlphaFoldDB" id="C7RQW8"/>
<dbReference type="EMBL" id="CP001715">
    <property type="protein sequence ID" value="ACV34466.1"/>
    <property type="molecule type" value="Genomic_DNA"/>
</dbReference>
<dbReference type="KEGG" id="app:CAP2UW1_1135"/>
<name>C7RQW8_ACCRE</name>
<proteinExistence type="predicted"/>
<protein>
    <submittedName>
        <fullName evidence="1">Uncharacterized protein</fullName>
    </submittedName>
</protein>
<reference evidence="1" key="2">
    <citation type="submission" date="2009-09" db="EMBL/GenBank/DDBJ databases">
        <title>Complete sequence of chromosome of Candidatus Accumulibacter phosphatis clade IIA str. UW-1.</title>
        <authorList>
            <consortium name="US DOE Joint Genome Institute"/>
            <person name="Martin H.G."/>
            <person name="Ivanova N."/>
            <person name="Kunin V."/>
            <person name="Warnecke F."/>
            <person name="Barry K."/>
            <person name="He S."/>
            <person name="Salamov A."/>
            <person name="Szeto E."/>
            <person name="Dalin E."/>
            <person name="Pangilinan J.L."/>
            <person name="Lapidus A."/>
            <person name="Lowry S."/>
            <person name="Kyrpides N.C."/>
            <person name="McMahon K.D."/>
            <person name="Hugenholtz P."/>
        </authorList>
    </citation>
    <scope>NUCLEOTIDE SEQUENCE [LARGE SCALE GENOMIC DNA]</scope>
    <source>
        <strain evidence="1">UW-1</strain>
    </source>
</reference>
<gene>
    <name evidence="1" type="ordered locus">CAP2UW1_1135</name>
</gene>
<reference evidence="1" key="1">
    <citation type="submission" date="2009-08" db="EMBL/GenBank/DDBJ databases">
        <authorList>
            <consortium name="US DOE Joint Genome Institute"/>
            <person name="Lucas S."/>
            <person name="Copeland A."/>
            <person name="Lapidus A."/>
            <person name="Glavina del Rio T."/>
            <person name="Dalin E."/>
            <person name="Tice H."/>
            <person name="Bruce D."/>
            <person name="Barry K."/>
            <person name="Pitluck S."/>
            <person name="Lowry S."/>
            <person name="Larimer F."/>
            <person name="Land M."/>
            <person name="Hauser L."/>
            <person name="Kyrpides N."/>
            <person name="Ivanova N."/>
            <person name="McMahon K.D."/>
            <person name="Hugenholtz P."/>
        </authorList>
    </citation>
    <scope>NUCLEOTIDE SEQUENCE</scope>
    <source>
        <strain evidence="1">UW-1</strain>
    </source>
</reference>
<dbReference type="HOGENOM" id="CLU_3264117_0_0_4"/>
<sequence length="41" mass="4583">MSLVWLYAWLPMEARRKAGFLFWRQGTPETTAAAGGRAVAD</sequence>
<accession>C7RQW8</accession>
<evidence type="ECO:0000313" key="1">
    <source>
        <dbReference type="EMBL" id="ACV34466.1"/>
    </source>
</evidence>
<organism evidence="1">
    <name type="scientific">Accumulibacter regalis</name>
    <dbReference type="NCBI Taxonomy" id="522306"/>
    <lineage>
        <taxon>Bacteria</taxon>
        <taxon>Pseudomonadati</taxon>
        <taxon>Pseudomonadota</taxon>
        <taxon>Betaproteobacteria</taxon>
        <taxon>Candidatus Accumulibacter</taxon>
    </lineage>
</organism>